<dbReference type="SUPFAM" id="SSF56436">
    <property type="entry name" value="C-type lectin-like"/>
    <property type="match status" value="3"/>
</dbReference>
<accession>H2ZTL4</accession>
<keyword evidence="2" id="KW-0732">Signal</keyword>
<sequence>MRFGREMIVLLLSLVTSAIAVDVVKENILVEKQLTWPDAQSYCRTHHKDLVSIHSKEEVKTLLEKYGDVSKNYLWIGMEKNASKNQWLWSCGEPVNFTFWLGGQPDNFDKIEDCGVLQPSSEWNDAPCNMLAYYMCFSGSRSSGDLRYHFIKEKKTWFEARDTCRENYTDLVSITSQQEQDNIKNLVGGDYVWIGLYQNPWQWSNGDEASFQNWDEVEPNDKSDEACVVMYLRRDSNSGEAGRWIDFGYTAIQTYFLCYEEKLNLTLVKETKTWREAFIYCRTNHTDLVSITGPEIQKQVAEVVNASTENRVWIRLHRERFSGYWFWMNEELLEYSNWGSGIQGDPLTDHCGFMDKGRNFTWGNTCCQALFSFVCVN</sequence>
<evidence type="ECO:0000313" key="4">
    <source>
        <dbReference type="Ensembl" id="ENSLACP00000000735.1"/>
    </source>
</evidence>
<dbReference type="eggNOG" id="KOG4297">
    <property type="taxonomic scope" value="Eukaryota"/>
</dbReference>
<evidence type="ECO:0000313" key="5">
    <source>
        <dbReference type="Proteomes" id="UP000008672"/>
    </source>
</evidence>
<feature type="signal peptide" evidence="2">
    <location>
        <begin position="1"/>
        <end position="20"/>
    </location>
</feature>
<reference evidence="5" key="1">
    <citation type="submission" date="2011-08" db="EMBL/GenBank/DDBJ databases">
        <title>The draft genome of Latimeria chalumnae.</title>
        <authorList>
            <person name="Di Palma F."/>
            <person name="Alfoldi J."/>
            <person name="Johnson J."/>
            <person name="Berlin A."/>
            <person name="Gnerre S."/>
            <person name="Jaffe D."/>
            <person name="MacCallum I."/>
            <person name="Young S."/>
            <person name="Walker B.J."/>
            <person name="Lander E."/>
            <person name="Lindblad-Toh K."/>
        </authorList>
    </citation>
    <scope>NUCLEOTIDE SEQUENCE [LARGE SCALE GENOMIC DNA]</scope>
    <source>
        <strain evidence="5">Wild caught</strain>
    </source>
</reference>
<reference evidence="4" key="3">
    <citation type="submission" date="2025-09" db="UniProtKB">
        <authorList>
            <consortium name="Ensembl"/>
        </authorList>
    </citation>
    <scope>IDENTIFICATION</scope>
</reference>
<dbReference type="AlphaFoldDB" id="H2ZTL4"/>
<keyword evidence="5" id="KW-1185">Reference proteome</keyword>
<dbReference type="InterPro" id="IPR001304">
    <property type="entry name" value="C-type_lectin-like"/>
</dbReference>
<feature type="domain" description="C-type lectin" evidence="3">
    <location>
        <begin position="35"/>
        <end position="137"/>
    </location>
</feature>
<dbReference type="Gene3D" id="3.10.100.10">
    <property type="entry name" value="Mannose-Binding Protein A, subunit A"/>
    <property type="match status" value="3"/>
</dbReference>
<organism evidence="4 5">
    <name type="scientific">Latimeria chalumnae</name>
    <name type="common">Coelacanth</name>
    <dbReference type="NCBI Taxonomy" id="7897"/>
    <lineage>
        <taxon>Eukaryota</taxon>
        <taxon>Metazoa</taxon>
        <taxon>Chordata</taxon>
        <taxon>Craniata</taxon>
        <taxon>Vertebrata</taxon>
        <taxon>Euteleostomi</taxon>
        <taxon>Coelacanthiformes</taxon>
        <taxon>Coelacanthidae</taxon>
        <taxon>Latimeria</taxon>
    </lineage>
</organism>
<dbReference type="InterPro" id="IPR018378">
    <property type="entry name" value="C-type_lectin_CS"/>
</dbReference>
<reference evidence="4" key="2">
    <citation type="submission" date="2025-08" db="UniProtKB">
        <authorList>
            <consortium name="Ensembl"/>
        </authorList>
    </citation>
    <scope>IDENTIFICATION</scope>
</reference>
<keyword evidence="1" id="KW-1015">Disulfide bond</keyword>
<proteinExistence type="predicted"/>
<feature type="chain" id="PRO_5003579507" description="C-type lectin domain-containing protein" evidence="2">
    <location>
        <begin position="21"/>
        <end position="377"/>
    </location>
</feature>
<dbReference type="Proteomes" id="UP000008672">
    <property type="component" value="Unassembled WGS sequence"/>
</dbReference>
<dbReference type="Ensembl" id="ENSLACT00000000741.1">
    <property type="protein sequence ID" value="ENSLACP00000000735.1"/>
    <property type="gene ID" value="ENSLACG00000000660.1"/>
</dbReference>
<dbReference type="InParanoid" id="H2ZTL4"/>
<evidence type="ECO:0000259" key="3">
    <source>
        <dbReference type="PROSITE" id="PS50041"/>
    </source>
</evidence>
<feature type="domain" description="C-type lectin" evidence="3">
    <location>
        <begin position="148"/>
        <end position="246"/>
    </location>
</feature>
<dbReference type="InterPro" id="IPR016186">
    <property type="entry name" value="C-type_lectin-like/link_sf"/>
</dbReference>
<dbReference type="CDD" id="cd00037">
    <property type="entry name" value="CLECT"/>
    <property type="match status" value="2"/>
</dbReference>
<dbReference type="PANTHER" id="PTHR45784">
    <property type="entry name" value="C-TYPE LECTIN DOMAIN FAMILY 20 MEMBER A-RELATED"/>
    <property type="match status" value="1"/>
</dbReference>
<dbReference type="PROSITE" id="PS50041">
    <property type="entry name" value="C_TYPE_LECTIN_2"/>
    <property type="match status" value="3"/>
</dbReference>
<dbReference type="PROSITE" id="PS00615">
    <property type="entry name" value="C_TYPE_LECTIN_1"/>
    <property type="match status" value="2"/>
</dbReference>
<dbReference type="Pfam" id="PF00059">
    <property type="entry name" value="Lectin_C"/>
    <property type="match status" value="3"/>
</dbReference>
<protein>
    <recommendedName>
        <fullName evidence="3">C-type lectin domain-containing protein</fullName>
    </recommendedName>
</protein>
<evidence type="ECO:0000256" key="2">
    <source>
        <dbReference type="SAM" id="SignalP"/>
    </source>
</evidence>
<feature type="domain" description="C-type lectin" evidence="3">
    <location>
        <begin position="258"/>
        <end position="376"/>
    </location>
</feature>
<dbReference type="EMBL" id="AFYH01264370">
    <property type="status" value="NOT_ANNOTATED_CDS"/>
    <property type="molecule type" value="Genomic_DNA"/>
</dbReference>
<dbReference type="OMA" id="THENCVM"/>
<dbReference type="HOGENOM" id="CLU_061186_0_0_1"/>
<dbReference type="EMBL" id="AFYH01264369">
    <property type="status" value="NOT_ANNOTATED_CDS"/>
    <property type="molecule type" value="Genomic_DNA"/>
</dbReference>
<dbReference type="SMART" id="SM00034">
    <property type="entry name" value="CLECT"/>
    <property type="match status" value="3"/>
</dbReference>
<dbReference type="PANTHER" id="PTHR45784:SF3">
    <property type="entry name" value="C-TYPE LECTIN DOMAIN FAMILY 4 MEMBER K-LIKE-RELATED"/>
    <property type="match status" value="1"/>
</dbReference>
<evidence type="ECO:0000256" key="1">
    <source>
        <dbReference type="ARBA" id="ARBA00023157"/>
    </source>
</evidence>
<dbReference type="GeneTree" id="ENSGT01150000286973"/>
<dbReference type="InterPro" id="IPR016187">
    <property type="entry name" value="CTDL_fold"/>
</dbReference>
<name>H2ZTL4_LATCH</name>